<name>A0A1M7I646_9FIRM</name>
<reference evidence="1 2" key="1">
    <citation type="submission" date="2016-11" db="EMBL/GenBank/DDBJ databases">
        <authorList>
            <person name="Jaros S."/>
            <person name="Januszkiewicz K."/>
            <person name="Wedrychowicz H."/>
        </authorList>
    </citation>
    <scope>NUCLEOTIDE SEQUENCE [LARGE SCALE GENOMIC DNA]</scope>
    <source>
        <strain evidence="1 2">DSM 15930</strain>
    </source>
</reference>
<evidence type="ECO:0000313" key="1">
    <source>
        <dbReference type="EMBL" id="SHM36234.1"/>
    </source>
</evidence>
<organism evidence="1 2">
    <name type="scientific">Anaerosporobacter mobilis DSM 15930</name>
    <dbReference type="NCBI Taxonomy" id="1120996"/>
    <lineage>
        <taxon>Bacteria</taxon>
        <taxon>Bacillati</taxon>
        <taxon>Bacillota</taxon>
        <taxon>Clostridia</taxon>
        <taxon>Lachnospirales</taxon>
        <taxon>Lachnospiraceae</taxon>
        <taxon>Anaerosporobacter</taxon>
    </lineage>
</organism>
<dbReference type="Proteomes" id="UP000184038">
    <property type="component" value="Unassembled WGS sequence"/>
</dbReference>
<dbReference type="EMBL" id="FRCP01000009">
    <property type="protein sequence ID" value="SHM36234.1"/>
    <property type="molecule type" value="Genomic_DNA"/>
</dbReference>
<gene>
    <name evidence="1" type="ORF">SAMN02746066_01684</name>
</gene>
<keyword evidence="2" id="KW-1185">Reference proteome</keyword>
<sequence>MRKKNSSVDVPLEIKKDKSEAINKVVMQYTEENNCSVEFYGGFNVLLYNLNK</sequence>
<evidence type="ECO:0000313" key="2">
    <source>
        <dbReference type="Proteomes" id="UP000184038"/>
    </source>
</evidence>
<proteinExistence type="predicted"/>
<protein>
    <submittedName>
        <fullName evidence="1">Uncharacterized protein</fullName>
    </submittedName>
</protein>
<dbReference type="RefSeq" id="WP_170865465.1">
    <property type="nucleotide sequence ID" value="NZ_FRCP01000009.1"/>
</dbReference>
<dbReference type="AlphaFoldDB" id="A0A1M7I646"/>
<accession>A0A1M7I646</accession>